<sequence>MIITAAELKTNLEKYLEMAMSQDIFITKNGKIIARFTSPAVNKLALLDDLVGIAPKDQAMDENTLREERLSRQ</sequence>
<reference evidence="1" key="2">
    <citation type="journal article" date="2021" name="PeerJ">
        <title>Extensive microbial diversity within the chicken gut microbiome revealed by metagenomics and culture.</title>
        <authorList>
            <person name="Gilroy R."/>
            <person name="Ravi A."/>
            <person name="Getino M."/>
            <person name="Pursley I."/>
            <person name="Horton D.L."/>
            <person name="Alikhan N.F."/>
            <person name="Baker D."/>
            <person name="Gharbi K."/>
            <person name="Hall N."/>
            <person name="Watson M."/>
            <person name="Adriaenssens E.M."/>
            <person name="Foster-Nyarko E."/>
            <person name="Jarju S."/>
            <person name="Secka A."/>
            <person name="Antonio M."/>
            <person name="Oren A."/>
            <person name="Chaudhuri R.R."/>
            <person name="La Ragione R."/>
            <person name="Hildebrand F."/>
            <person name="Pallen M.J."/>
        </authorList>
    </citation>
    <scope>NUCLEOTIDE SEQUENCE</scope>
    <source>
        <strain evidence="1">ChiBcec6-7307</strain>
    </source>
</reference>
<dbReference type="Proteomes" id="UP000886889">
    <property type="component" value="Unassembled WGS sequence"/>
</dbReference>
<dbReference type="EMBL" id="DVOS01000036">
    <property type="protein sequence ID" value="HIV22969.1"/>
    <property type="molecule type" value="Genomic_DNA"/>
</dbReference>
<accession>A0A9D1NZG5</accession>
<organism evidence="1 2">
    <name type="scientific">Candidatus Merdiplasma excrementigallinarum</name>
    <dbReference type="NCBI Taxonomy" id="2840864"/>
    <lineage>
        <taxon>Bacteria</taxon>
        <taxon>Bacillati</taxon>
        <taxon>Bacillota</taxon>
        <taxon>Clostridia</taxon>
        <taxon>Lachnospirales</taxon>
        <taxon>Lachnospiraceae</taxon>
        <taxon>Lachnospiraceae incertae sedis</taxon>
        <taxon>Candidatus Merdiplasma</taxon>
    </lineage>
</organism>
<protein>
    <submittedName>
        <fullName evidence="1">Type II toxin-antitoxin system prevent-host-death family antitoxin</fullName>
    </submittedName>
</protein>
<evidence type="ECO:0000313" key="1">
    <source>
        <dbReference type="EMBL" id="HIV22969.1"/>
    </source>
</evidence>
<gene>
    <name evidence="1" type="ORF">IAC80_03420</name>
</gene>
<proteinExistence type="predicted"/>
<evidence type="ECO:0000313" key="2">
    <source>
        <dbReference type="Proteomes" id="UP000886889"/>
    </source>
</evidence>
<comment type="caution">
    <text evidence="1">The sequence shown here is derived from an EMBL/GenBank/DDBJ whole genome shotgun (WGS) entry which is preliminary data.</text>
</comment>
<reference evidence="1" key="1">
    <citation type="submission" date="2020-10" db="EMBL/GenBank/DDBJ databases">
        <authorList>
            <person name="Gilroy R."/>
        </authorList>
    </citation>
    <scope>NUCLEOTIDE SEQUENCE</scope>
    <source>
        <strain evidence="1">ChiBcec6-7307</strain>
    </source>
</reference>
<name>A0A9D1NZG5_9FIRM</name>
<dbReference type="AlphaFoldDB" id="A0A9D1NZG5"/>